<protein>
    <submittedName>
        <fullName evidence="2">Uncharacterized protein</fullName>
    </submittedName>
</protein>
<accession>A0A8H7RK97</accession>
<dbReference type="EMBL" id="JAEPRD010000009">
    <property type="protein sequence ID" value="KAG2211183.1"/>
    <property type="molecule type" value="Genomic_DNA"/>
</dbReference>
<name>A0A8H7RK97_9FUNG</name>
<feature type="compositionally biased region" description="Polar residues" evidence="1">
    <location>
        <begin position="32"/>
        <end position="44"/>
    </location>
</feature>
<proteinExistence type="predicted"/>
<dbReference type="Proteomes" id="UP000603453">
    <property type="component" value="Unassembled WGS sequence"/>
</dbReference>
<gene>
    <name evidence="2" type="ORF">INT47_006302</name>
</gene>
<reference evidence="2" key="1">
    <citation type="submission" date="2020-12" db="EMBL/GenBank/DDBJ databases">
        <title>Metabolic potential, ecology and presence of endohyphal bacteria is reflected in genomic diversity of Mucoromycotina.</title>
        <authorList>
            <person name="Muszewska A."/>
            <person name="Okrasinska A."/>
            <person name="Steczkiewicz K."/>
            <person name="Drgas O."/>
            <person name="Orlowska M."/>
            <person name="Perlinska-Lenart U."/>
            <person name="Aleksandrzak-Piekarczyk T."/>
            <person name="Szatraj K."/>
            <person name="Zielenkiewicz U."/>
            <person name="Pilsyk S."/>
            <person name="Malc E."/>
            <person name="Mieczkowski P."/>
            <person name="Kruszewska J.S."/>
            <person name="Biernat P."/>
            <person name="Pawlowska J."/>
        </authorList>
    </citation>
    <scope>NUCLEOTIDE SEQUENCE</scope>
    <source>
        <strain evidence="2">WA0000017839</strain>
    </source>
</reference>
<keyword evidence="3" id="KW-1185">Reference proteome</keyword>
<evidence type="ECO:0000313" key="2">
    <source>
        <dbReference type="EMBL" id="KAG2211183.1"/>
    </source>
</evidence>
<evidence type="ECO:0000313" key="3">
    <source>
        <dbReference type="Proteomes" id="UP000603453"/>
    </source>
</evidence>
<sequence>MVDADNKTDADNQTADTIYRRIRSMNIADLLNNEQHPMQPTQDEISQDEELDTTVVPNNVSSSGNQQQAAP</sequence>
<feature type="compositionally biased region" description="Polar residues" evidence="1">
    <location>
        <begin position="55"/>
        <end position="71"/>
    </location>
</feature>
<feature type="region of interest" description="Disordered" evidence="1">
    <location>
        <begin position="32"/>
        <end position="71"/>
    </location>
</feature>
<comment type="caution">
    <text evidence="2">The sequence shown here is derived from an EMBL/GenBank/DDBJ whole genome shotgun (WGS) entry which is preliminary data.</text>
</comment>
<organism evidence="2 3">
    <name type="scientific">Mucor saturninus</name>
    <dbReference type="NCBI Taxonomy" id="64648"/>
    <lineage>
        <taxon>Eukaryota</taxon>
        <taxon>Fungi</taxon>
        <taxon>Fungi incertae sedis</taxon>
        <taxon>Mucoromycota</taxon>
        <taxon>Mucoromycotina</taxon>
        <taxon>Mucoromycetes</taxon>
        <taxon>Mucorales</taxon>
        <taxon>Mucorineae</taxon>
        <taxon>Mucoraceae</taxon>
        <taxon>Mucor</taxon>
    </lineage>
</organism>
<evidence type="ECO:0000256" key="1">
    <source>
        <dbReference type="SAM" id="MobiDB-lite"/>
    </source>
</evidence>
<dbReference type="AlphaFoldDB" id="A0A8H7RK97"/>